<name>A0A0N0XJA2_9NEIS</name>
<sequence length="665" mass="74207">MAEGQFKHRHAEPTRIVSPTTDHNGRTSWESIHSPSGYGVRAECQVRSHLPGLVIFVHGVNSQGEWYAAAEAALCNGLNTRLGRDGTSDKLRPIIYLEKDRNERPIRRTPRPEPDCAIPNSPVIRFYWGYRAPDGEETRYRIPLRNLAGDDFHSYTPEKQQQIAAGQIKDAGPFYWGGGPFQNGCNALPMMWSERGFSKWAWLGPLPVSAQAINTAADRQLQASPPRTYYAHAARRLADLVARIRSAYPSDTVTIVSHSQGTMVALAASAISPPDALFLMNSPYALDDKFTDTLTSGNQRATVRARQKTLINIVQKIGKNTTRLKNNPDKPLYTGASTDENGLICGWKPDASSSHKGTGGKMIPERDNHGRTYVYFSPHDRIMGLSALQSIGWQGLPNDEKNTPVLDQCKGLLFQRMLARNAPCGVAPLAKTPYGTLPDMVPTPENPQGKPFWDGNEKVLGVSDLWTVPPRGQTVNINAEEVPYPISPQDMANFDEPKNTSAEVDGEHGMGWGQIHPQTQKPVDEDFRYFASIYQPERYVDDTSALARYQNGANMQRTPTRLETRDEMLARINRYHAEPTDHSRLPAHSLFMERVVAYDLPIGHCDAGSDLDFMAQLRRDADWTWSDPYLQTGTLSVPTMPPEIDPETVQDEVGQREQQHKAYGH</sequence>
<keyword evidence="4" id="KW-1185">Reference proteome</keyword>
<evidence type="ECO:0000259" key="2">
    <source>
        <dbReference type="Pfam" id="PF24322"/>
    </source>
</evidence>
<feature type="region of interest" description="Disordered" evidence="1">
    <location>
        <begin position="1"/>
        <end position="30"/>
    </location>
</feature>
<reference evidence="3 4" key="1">
    <citation type="submission" date="2015-07" db="EMBL/GenBank/DDBJ databases">
        <title>Draft genome sequence of the Amantichitinum ursilacus IGB-41, a new chitin-degrading bacterium.</title>
        <authorList>
            <person name="Kirstahler P."/>
            <person name="Guenther M."/>
            <person name="Grumaz C."/>
            <person name="Rupp S."/>
            <person name="Zibek S."/>
            <person name="Sohn K."/>
        </authorList>
    </citation>
    <scope>NUCLEOTIDE SEQUENCE [LARGE SCALE GENOMIC DNA]</scope>
    <source>
        <strain evidence="3 4">IGB-41</strain>
    </source>
</reference>
<organism evidence="3 4">
    <name type="scientific">Amantichitinum ursilacus</name>
    <dbReference type="NCBI Taxonomy" id="857265"/>
    <lineage>
        <taxon>Bacteria</taxon>
        <taxon>Pseudomonadati</taxon>
        <taxon>Pseudomonadota</taxon>
        <taxon>Betaproteobacteria</taxon>
        <taxon>Neisseriales</taxon>
        <taxon>Chitinibacteraceae</taxon>
        <taxon>Amantichitinum</taxon>
    </lineage>
</organism>
<feature type="compositionally biased region" description="Polar residues" evidence="1">
    <location>
        <begin position="17"/>
        <end position="30"/>
    </location>
</feature>
<dbReference type="AlphaFoldDB" id="A0A0N0XJA2"/>
<dbReference type="PATRIC" id="fig|857265.3.peg.2707"/>
<feature type="domain" description="T6SS Tle3 phospholipase effector alpha/beta" evidence="2">
    <location>
        <begin position="50"/>
        <end position="397"/>
    </location>
</feature>
<dbReference type="ESTHER" id="9neis-a0a0n0xja2">
    <property type="family name" value="T6SS-TLE3"/>
</dbReference>
<feature type="region of interest" description="Disordered" evidence="1">
    <location>
        <begin position="634"/>
        <end position="665"/>
    </location>
</feature>
<dbReference type="Proteomes" id="UP000037939">
    <property type="component" value="Unassembled WGS sequence"/>
</dbReference>
<protein>
    <recommendedName>
        <fullName evidence="2">T6SS Tle3 phospholipase effector alpha/beta domain-containing protein</fullName>
    </recommendedName>
</protein>
<dbReference type="Gene3D" id="3.40.50.1820">
    <property type="entry name" value="alpha/beta hydrolase"/>
    <property type="match status" value="1"/>
</dbReference>
<accession>A0A0N0XJA2</accession>
<comment type="caution">
    <text evidence="3">The sequence shown here is derived from an EMBL/GenBank/DDBJ whole genome shotgun (WGS) entry which is preliminary data.</text>
</comment>
<dbReference type="SUPFAM" id="SSF53474">
    <property type="entry name" value="alpha/beta-Hydrolases"/>
    <property type="match status" value="1"/>
</dbReference>
<dbReference type="STRING" id="857265.WG78_13135"/>
<proteinExistence type="predicted"/>
<feature type="compositionally biased region" description="Basic and acidic residues" evidence="1">
    <location>
        <begin position="653"/>
        <end position="665"/>
    </location>
</feature>
<evidence type="ECO:0000313" key="3">
    <source>
        <dbReference type="EMBL" id="KPC52007.1"/>
    </source>
</evidence>
<dbReference type="EMBL" id="LAQT01000010">
    <property type="protein sequence ID" value="KPC52007.1"/>
    <property type="molecule type" value="Genomic_DNA"/>
</dbReference>
<dbReference type="Pfam" id="PF24322">
    <property type="entry name" value="Tle3"/>
    <property type="match status" value="1"/>
</dbReference>
<dbReference type="InterPro" id="IPR056221">
    <property type="entry name" value="Tle3_ab_dom"/>
</dbReference>
<evidence type="ECO:0000256" key="1">
    <source>
        <dbReference type="SAM" id="MobiDB-lite"/>
    </source>
</evidence>
<evidence type="ECO:0000313" key="4">
    <source>
        <dbReference type="Proteomes" id="UP000037939"/>
    </source>
</evidence>
<gene>
    <name evidence="3" type="ORF">WG78_13135</name>
</gene>
<dbReference type="InterPro" id="IPR029058">
    <property type="entry name" value="AB_hydrolase_fold"/>
</dbReference>